<dbReference type="EMBL" id="JAANQT010000047">
    <property type="protein sequence ID" value="KAG1315373.1"/>
    <property type="molecule type" value="Genomic_DNA"/>
</dbReference>
<feature type="compositionally biased region" description="Polar residues" evidence="1">
    <location>
        <begin position="181"/>
        <end position="193"/>
    </location>
</feature>
<evidence type="ECO:0000256" key="1">
    <source>
        <dbReference type="SAM" id="MobiDB-lite"/>
    </source>
</evidence>
<feature type="compositionally biased region" description="Basic and acidic residues" evidence="1">
    <location>
        <begin position="171"/>
        <end position="180"/>
    </location>
</feature>
<name>A0A9P6XJD4_RHIOR</name>
<evidence type="ECO:0000313" key="3">
    <source>
        <dbReference type="Proteomes" id="UP000716291"/>
    </source>
</evidence>
<sequence length="283" mass="32247">MSLVKTHRASASTEYYPKVQPRSSSERDNSFLLHTALKAASTDMAHRLLNYASLDKMDCEASCILIALANHNNHHSEPKKGEKEKTMIHEKRKMSSTVVEEEKTIVVLPNKQRKQSLVKEAVVQANQNNNPLKNDPMMLLMAAAEVVEGSREKKRLSEKRISKSSLGNPYHQRDTKESKQHNFSRQYHSMKQNPKIKQNALHAYITYMIYNDLAHGSPSRNTHAIDHTKNHPWYSPPVPSTPFLEDKKSSSPIISRPLTAFLWNDTSSSLERNMILPPLTLNK</sequence>
<comment type="caution">
    <text evidence="2">The sequence shown here is derived from an EMBL/GenBank/DDBJ whole genome shotgun (WGS) entry which is preliminary data.</text>
</comment>
<dbReference type="Proteomes" id="UP000716291">
    <property type="component" value="Unassembled WGS sequence"/>
</dbReference>
<feature type="region of interest" description="Disordered" evidence="1">
    <location>
        <begin position="73"/>
        <end position="95"/>
    </location>
</feature>
<accession>A0A9P6XJD4</accession>
<gene>
    <name evidence="2" type="ORF">G6F64_000724</name>
</gene>
<evidence type="ECO:0000313" key="2">
    <source>
        <dbReference type="EMBL" id="KAG1315373.1"/>
    </source>
</evidence>
<dbReference type="AlphaFoldDB" id="A0A9P6XJD4"/>
<reference evidence="2" key="1">
    <citation type="journal article" date="2020" name="Microb. Genom.">
        <title>Genetic diversity of clinical and environmental Mucorales isolates obtained from an investigation of mucormycosis cases among solid organ transplant recipients.</title>
        <authorList>
            <person name="Nguyen M.H."/>
            <person name="Kaul D."/>
            <person name="Muto C."/>
            <person name="Cheng S.J."/>
            <person name="Richter R.A."/>
            <person name="Bruno V.M."/>
            <person name="Liu G."/>
            <person name="Beyhan S."/>
            <person name="Sundermann A.J."/>
            <person name="Mounaud S."/>
            <person name="Pasculle A.W."/>
            <person name="Nierman W.C."/>
            <person name="Driscoll E."/>
            <person name="Cumbie R."/>
            <person name="Clancy C.J."/>
            <person name="Dupont C.L."/>
        </authorList>
    </citation>
    <scope>NUCLEOTIDE SEQUENCE</scope>
    <source>
        <strain evidence="2">GL11</strain>
    </source>
</reference>
<feature type="region of interest" description="Disordered" evidence="1">
    <location>
        <begin position="151"/>
        <end position="193"/>
    </location>
</feature>
<proteinExistence type="predicted"/>
<dbReference type="OrthoDB" id="2246292at2759"/>
<feature type="region of interest" description="Disordered" evidence="1">
    <location>
        <begin position="1"/>
        <end position="27"/>
    </location>
</feature>
<keyword evidence="3" id="KW-1185">Reference proteome</keyword>
<feature type="compositionally biased region" description="Basic and acidic residues" evidence="1">
    <location>
        <begin position="74"/>
        <end position="89"/>
    </location>
</feature>
<organism evidence="2 3">
    <name type="scientific">Rhizopus oryzae</name>
    <name type="common">Mucormycosis agent</name>
    <name type="synonym">Rhizopus arrhizus var. delemar</name>
    <dbReference type="NCBI Taxonomy" id="64495"/>
    <lineage>
        <taxon>Eukaryota</taxon>
        <taxon>Fungi</taxon>
        <taxon>Fungi incertae sedis</taxon>
        <taxon>Mucoromycota</taxon>
        <taxon>Mucoromycotina</taxon>
        <taxon>Mucoromycetes</taxon>
        <taxon>Mucorales</taxon>
        <taxon>Mucorineae</taxon>
        <taxon>Rhizopodaceae</taxon>
        <taxon>Rhizopus</taxon>
    </lineage>
</organism>
<protein>
    <submittedName>
        <fullName evidence="2">Uncharacterized protein</fullName>
    </submittedName>
</protein>